<evidence type="ECO:0000256" key="7">
    <source>
        <dbReference type="SAM" id="SignalP"/>
    </source>
</evidence>
<evidence type="ECO:0000256" key="4">
    <source>
        <dbReference type="ARBA" id="ARBA00023136"/>
    </source>
</evidence>
<dbReference type="InterPro" id="IPR051694">
    <property type="entry name" value="Immunoregulatory_rcpt-like"/>
</dbReference>
<keyword evidence="2 6" id="KW-0812">Transmembrane</keyword>
<dbReference type="Proteomes" id="UP001370758">
    <property type="component" value="Unassembled WGS sequence"/>
</dbReference>
<dbReference type="EMBL" id="JAVHJL010000001">
    <property type="protein sequence ID" value="KAK6512176.1"/>
    <property type="molecule type" value="Genomic_DNA"/>
</dbReference>
<feature type="compositionally biased region" description="Acidic residues" evidence="5">
    <location>
        <begin position="47"/>
        <end position="58"/>
    </location>
</feature>
<evidence type="ECO:0000256" key="5">
    <source>
        <dbReference type="SAM" id="MobiDB-lite"/>
    </source>
</evidence>
<organism evidence="8 9">
    <name type="scientific">Arthrobotrys musiformis</name>
    <dbReference type="NCBI Taxonomy" id="47236"/>
    <lineage>
        <taxon>Eukaryota</taxon>
        <taxon>Fungi</taxon>
        <taxon>Dikarya</taxon>
        <taxon>Ascomycota</taxon>
        <taxon>Pezizomycotina</taxon>
        <taxon>Orbiliomycetes</taxon>
        <taxon>Orbiliales</taxon>
        <taxon>Orbiliaceae</taxon>
        <taxon>Arthrobotrys</taxon>
    </lineage>
</organism>
<accession>A0AAV9WVJ6</accession>
<keyword evidence="9" id="KW-1185">Reference proteome</keyword>
<evidence type="ECO:0000313" key="8">
    <source>
        <dbReference type="EMBL" id="KAK6512176.1"/>
    </source>
</evidence>
<evidence type="ECO:0000256" key="3">
    <source>
        <dbReference type="ARBA" id="ARBA00022989"/>
    </source>
</evidence>
<evidence type="ECO:0000256" key="6">
    <source>
        <dbReference type="SAM" id="Phobius"/>
    </source>
</evidence>
<feature type="compositionally biased region" description="Basic residues" evidence="5">
    <location>
        <begin position="462"/>
        <end position="471"/>
    </location>
</feature>
<feature type="region of interest" description="Disordered" evidence="5">
    <location>
        <begin position="448"/>
        <end position="471"/>
    </location>
</feature>
<keyword evidence="7" id="KW-0732">Signal</keyword>
<name>A0AAV9WVJ6_9PEZI</name>
<proteinExistence type="predicted"/>
<feature type="region of interest" description="Disordered" evidence="5">
    <location>
        <begin position="486"/>
        <end position="508"/>
    </location>
</feature>
<dbReference type="PANTHER" id="PTHR15549:SF30">
    <property type="entry name" value="MID2 DOMAIN-CONTAINING PROTEIN"/>
    <property type="match status" value="1"/>
</dbReference>
<sequence>MRTLSINRRKVVAVLAMVPVMVNAAPAATEILRRDDDDDKDDKDKDDKDDEDDDDDDDKKDKKEKFTSIDLGFSFTTIEAPEQAEPTAVEPPRQTKPVEEEGPQFGSVKPSPEKTSATPTPTPTSAPAVKPTTGPQFGAVPGEDEKEEKETTTSSSRKTATPTTTSMEVETPAPPIATPTTSPGSNTALPGAAGGANPSPTPQVGESADHIRMEIGIGLGVLGFFLIMALAIFLWLKRRRRGNGSMWDTVKDLGRRRRHEDGPIEPPNMSHTYESRAIGDHDDWLAVPDAQMLNQNDVKRLSENMADIERFASIRRKYTISRSVDIPPVPMTPGGKRGSNSSYVTMTVAGHLPYISSSGFDDSFLEGIDEHQAHNQTSFTNPFADPYSPGAASSVPTMPPPLRFPIKPIAPIKTGRVRAMHKYNASDETLELADPRVLSPTRLIITNRSREDSVPSLPPSPPKKRGMMSRKSSHVIPLPLRINRDQPPRFPWAGRESGLSVDSEGPARHRGVKSWVNHEAEVRERYPAIEELDSPQYAQSEATLYNRYSINSGMDTRRTEYEYYSR</sequence>
<protein>
    <recommendedName>
        <fullName evidence="10">Mid2 domain-containing protein</fullName>
    </recommendedName>
</protein>
<keyword evidence="4 6" id="KW-0472">Membrane</keyword>
<comment type="subcellular location">
    <subcellularLocation>
        <location evidence="1">Membrane</location>
        <topology evidence="1">Single-pass membrane protein</topology>
    </subcellularLocation>
</comment>
<comment type="caution">
    <text evidence="8">The sequence shown here is derived from an EMBL/GenBank/DDBJ whole genome shotgun (WGS) entry which is preliminary data.</text>
</comment>
<dbReference type="GO" id="GO:0016020">
    <property type="term" value="C:membrane"/>
    <property type="evidence" value="ECO:0007669"/>
    <property type="project" value="UniProtKB-SubCell"/>
</dbReference>
<feature type="compositionally biased region" description="Low complexity" evidence="5">
    <location>
        <begin position="152"/>
        <end position="166"/>
    </location>
</feature>
<keyword evidence="3 6" id="KW-1133">Transmembrane helix</keyword>
<gene>
    <name evidence="8" type="ORF">TWF481_001067</name>
</gene>
<feature type="region of interest" description="Disordered" evidence="5">
    <location>
        <begin position="26"/>
        <end position="205"/>
    </location>
</feature>
<evidence type="ECO:0008006" key="10">
    <source>
        <dbReference type="Google" id="ProtNLM"/>
    </source>
</evidence>
<feature type="transmembrane region" description="Helical" evidence="6">
    <location>
        <begin position="215"/>
        <end position="236"/>
    </location>
</feature>
<reference evidence="8 9" key="1">
    <citation type="submission" date="2023-08" db="EMBL/GenBank/DDBJ databases">
        <authorList>
            <person name="Palmer J.M."/>
        </authorList>
    </citation>
    <scope>NUCLEOTIDE SEQUENCE [LARGE SCALE GENOMIC DNA]</scope>
    <source>
        <strain evidence="8 9">TWF481</strain>
    </source>
</reference>
<feature type="chain" id="PRO_5043821770" description="Mid2 domain-containing protein" evidence="7">
    <location>
        <begin position="25"/>
        <end position="566"/>
    </location>
</feature>
<dbReference type="GO" id="GO:0071944">
    <property type="term" value="C:cell periphery"/>
    <property type="evidence" value="ECO:0007669"/>
    <property type="project" value="UniProtKB-ARBA"/>
</dbReference>
<feature type="compositionally biased region" description="Low complexity" evidence="5">
    <location>
        <begin position="109"/>
        <end position="133"/>
    </location>
</feature>
<dbReference type="AlphaFoldDB" id="A0AAV9WVJ6"/>
<evidence type="ECO:0000256" key="1">
    <source>
        <dbReference type="ARBA" id="ARBA00004167"/>
    </source>
</evidence>
<evidence type="ECO:0000256" key="2">
    <source>
        <dbReference type="ARBA" id="ARBA00022692"/>
    </source>
</evidence>
<dbReference type="PANTHER" id="PTHR15549">
    <property type="entry name" value="PAIRED IMMUNOGLOBULIN-LIKE TYPE 2 RECEPTOR"/>
    <property type="match status" value="1"/>
</dbReference>
<evidence type="ECO:0000313" key="9">
    <source>
        <dbReference type="Proteomes" id="UP001370758"/>
    </source>
</evidence>
<feature type="signal peptide" evidence="7">
    <location>
        <begin position="1"/>
        <end position="24"/>
    </location>
</feature>